<sequence length="426" mass="48265">MTRTVVLQKAASNATITARVITLYSRPKPRRPRLPVEVYERIIDDLSGDGKTLHSCALTCQAWLPRARYRLYIRVQLVSVFMVARFLDTILHICPANATLVRCLSIGPHVTRTRDVQEVNHLVMTAVLRLAPHLSSLQELCILECPLQIHSTFLPLLGQFNSVTRVSLEWTQFKSFSQFKRHVLTFRALKSLRLFNVSWKMRRQLVISKPGRETSRFNLKGPALEYVQLHCHDDSEGVVEDTIRWLLTSPTVSSLTTLSVWPIVTAAEVHAFKLLILTCRQTLRTLEIICADPWGEPADFGGINLHESHALEDLRMRHVHVSRLPEVVAFLQHVPPSLRVLSLQFAGTRAEMLSAPAWTDLNATLNARLVALKRLAVGLIVPQCEGGPPMLQISEKEVRAIFHDSHARRILLPYSEDGVFARFRDV</sequence>
<reference evidence="1 2" key="1">
    <citation type="submission" date="2018-11" db="EMBL/GenBank/DDBJ databases">
        <title>Genome assembly of Steccherinum ochraceum LE-BIN_3174, the white-rot fungus of the Steccherinaceae family (The Residual Polyporoid clade, Polyporales, Basidiomycota).</title>
        <authorList>
            <person name="Fedorova T.V."/>
            <person name="Glazunova O.A."/>
            <person name="Landesman E.O."/>
            <person name="Moiseenko K.V."/>
            <person name="Psurtseva N.V."/>
            <person name="Savinova O.S."/>
            <person name="Shakhova N.V."/>
            <person name="Tyazhelova T.V."/>
            <person name="Vasina D.V."/>
        </authorList>
    </citation>
    <scope>NUCLEOTIDE SEQUENCE [LARGE SCALE GENOMIC DNA]</scope>
    <source>
        <strain evidence="1 2">LE-BIN_3174</strain>
    </source>
</reference>
<dbReference type="Gene3D" id="3.80.10.10">
    <property type="entry name" value="Ribonuclease Inhibitor"/>
    <property type="match status" value="1"/>
</dbReference>
<dbReference type="OrthoDB" id="2753739at2759"/>
<proteinExistence type="predicted"/>
<accession>A0A4R0REA4</accession>
<comment type="caution">
    <text evidence="1">The sequence shown here is derived from an EMBL/GenBank/DDBJ whole genome shotgun (WGS) entry which is preliminary data.</text>
</comment>
<name>A0A4R0REA4_9APHY</name>
<organism evidence="1 2">
    <name type="scientific">Steccherinum ochraceum</name>
    <dbReference type="NCBI Taxonomy" id="92696"/>
    <lineage>
        <taxon>Eukaryota</taxon>
        <taxon>Fungi</taxon>
        <taxon>Dikarya</taxon>
        <taxon>Basidiomycota</taxon>
        <taxon>Agaricomycotina</taxon>
        <taxon>Agaricomycetes</taxon>
        <taxon>Polyporales</taxon>
        <taxon>Steccherinaceae</taxon>
        <taxon>Steccherinum</taxon>
    </lineage>
</organism>
<dbReference type="AlphaFoldDB" id="A0A4R0REA4"/>
<dbReference type="Proteomes" id="UP000292702">
    <property type="component" value="Unassembled WGS sequence"/>
</dbReference>
<gene>
    <name evidence="1" type="ORF">EIP91_001286</name>
</gene>
<keyword evidence="2" id="KW-1185">Reference proteome</keyword>
<dbReference type="STRING" id="92696.A0A4R0REA4"/>
<protein>
    <recommendedName>
        <fullName evidence="3">F-box domain-containing protein</fullName>
    </recommendedName>
</protein>
<dbReference type="InterPro" id="IPR032675">
    <property type="entry name" value="LRR_dom_sf"/>
</dbReference>
<evidence type="ECO:0008006" key="3">
    <source>
        <dbReference type="Google" id="ProtNLM"/>
    </source>
</evidence>
<evidence type="ECO:0000313" key="2">
    <source>
        <dbReference type="Proteomes" id="UP000292702"/>
    </source>
</evidence>
<evidence type="ECO:0000313" key="1">
    <source>
        <dbReference type="EMBL" id="TCD66510.1"/>
    </source>
</evidence>
<dbReference type="EMBL" id="RWJN01000132">
    <property type="protein sequence ID" value="TCD66510.1"/>
    <property type="molecule type" value="Genomic_DNA"/>
</dbReference>